<dbReference type="Gene3D" id="1.10.10.10">
    <property type="entry name" value="Winged helix-like DNA-binding domain superfamily/Winged helix DNA-binding domain"/>
    <property type="match status" value="1"/>
</dbReference>
<dbReference type="InterPro" id="IPR016032">
    <property type="entry name" value="Sig_transdc_resp-reg_C-effctor"/>
</dbReference>
<dbReference type="PROSITE" id="PS00622">
    <property type="entry name" value="HTH_LUXR_1"/>
    <property type="match status" value="1"/>
</dbReference>
<dbReference type="EMBL" id="SMFU01000008">
    <property type="protein sequence ID" value="TCK07423.1"/>
    <property type="molecule type" value="Genomic_DNA"/>
</dbReference>
<comment type="caution">
    <text evidence="5">The sequence shown here is derived from an EMBL/GenBank/DDBJ whole genome shotgun (WGS) entry which is preliminary data.</text>
</comment>
<dbReference type="PROSITE" id="PS50043">
    <property type="entry name" value="HTH_LUXR_2"/>
    <property type="match status" value="1"/>
</dbReference>
<evidence type="ECO:0000259" key="4">
    <source>
        <dbReference type="PROSITE" id="PS50043"/>
    </source>
</evidence>
<evidence type="ECO:0000256" key="2">
    <source>
        <dbReference type="ARBA" id="ARBA00023125"/>
    </source>
</evidence>
<sequence length="267" mass="30180">MAEYFPAINVKNSWQKNLAVLIDHVKSNTFPDLLIEYLATLCHFDTALTVTYKKSFKPIILQPLDPAEQSQTLISYINNGYYLLDPLFNAVQNGISGVVRVAEIAPDSFQQSEFFENCYQYFNIVDEIVLIIDLSDEVTCTISLGRQPDLGTITRGELRALQEIYPVVSALYRQFWSTQSGQYVQYEQSDDATKQALKSFGSGVLTQRERQITELVVKGNSSQAIADQLNISVGTVKVHRKNIHAKMHTSNQSELFNLFLDHLKSVT</sequence>
<dbReference type="Proteomes" id="UP000294546">
    <property type="component" value="Unassembled WGS sequence"/>
</dbReference>
<dbReference type="PANTHER" id="PTHR44688">
    <property type="entry name" value="DNA-BINDING TRANSCRIPTIONAL ACTIVATOR DEVR_DOSR"/>
    <property type="match status" value="1"/>
</dbReference>
<dbReference type="InterPro" id="IPR000792">
    <property type="entry name" value="Tscrpt_reg_LuxR_C"/>
</dbReference>
<gene>
    <name evidence="5" type="ORF">CLV83_2290</name>
</gene>
<keyword evidence="3" id="KW-0804">Transcription</keyword>
<keyword evidence="6" id="KW-1185">Reference proteome</keyword>
<proteinExistence type="predicted"/>
<protein>
    <submittedName>
        <fullName evidence="5">LuxR family transcriptional regulator</fullName>
    </submittedName>
</protein>
<accession>A0A4R1GJS1</accession>
<evidence type="ECO:0000313" key="6">
    <source>
        <dbReference type="Proteomes" id="UP000294546"/>
    </source>
</evidence>
<dbReference type="SMART" id="SM00421">
    <property type="entry name" value="HTH_LUXR"/>
    <property type="match status" value="1"/>
</dbReference>
<dbReference type="RefSeq" id="WP_132292012.1">
    <property type="nucleotide sequence ID" value="NZ_SMFU01000008.1"/>
</dbReference>
<keyword evidence="2" id="KW-0238">DNA-binding</keyword>
<evidence type="ECO:0000256" key="3">
    <source>
        <dbReference type="ARBA" id="ARBA00023163"/>
    </source>
</evidence>
<dbReference type="InterPro" id="IPR036388">
    <property type="entry name" value="WH-like_DNA-bd_sf"/>
</dbReference>
<reference evidence="5 6" key="1">
    <citation type="submission" date="2019-03" db="EMBL/GenBank/DDBJ databases">
        <title>Genomic Encyclopedia of Archaeal and Bacterial Type Strains, Phase II (KMG-II): from individual species to whole genera.</title>
        <authorList>
            <person name="Goeker M."/>
        </authorList>
    </citation>
    <scope>NUCLEOTIDE SEQUENCE [LARGE SCALE GENOMIC DNA]</scope>
    <source>
        <strain evidence="5 6">DSM 27697</strain>
    </source>
</reference>
<name>A0A4R1GJS1_9GAMM</name>
<keyword evidence="1" id="KW-0805">Transcription regulation</keyword>
<dbReference type="PRINTS" id="PR00038">
    <property type="entry name" value="HTHLUXR"/>
</dbReference>
<dbReference type="Pfam" id="PF00196">
    <property type="entry name" value="GerE"/>
    <property type="match status" value="1"/>
</dbReference>
<dbReference type="OrthoDB" id="343383at2"/>
<dbReference type="CDD" id="cd06170">
    <property type="entry name" value="LuxR_C_like"/>
    <property type="match status" value="1"/>
</dbReference>
<evidence type="ECO:0000313" key="5">
    <source>
        <dbReference type="EMBL" id="TCK07423.1"/>
    </source>
</evidence>
<dbReference type="GO" id="GO:0003677">
    <property type="term" value="F:DNA binding"/>
    <property type="evidence" value="ECO:0007669"/>
    <property type="project" value="UniProtKB-KW"/>
</dbReference>
<feature type="domain" description="HTH luxR-type" evidence="4">
    <location>
        <begin position="198"/>
        <end position="263"/>
    </location>
</feature>
<dbReference type="GO" id="GO:0006355">
    <property type="term" value="P:regulation of DNA-templated transcription"/>
    <property type="evidence" value="ECO:0007669"/>
    <property type="project" value="InterPro"/>
</dbReference>
<dbReference type="PANTHER" id="PTHR44688:SF16">
    <property type="entry name" value="DNA-BINDING TRANSCRIPTIONAL ACTIVATOR DEVR_DOSR"/>
    <property type="match status" value="1"/>
</dbReference>
<dbReference type="SUPFAM" id="SSF46894">
    <property type="entry name" value="C-terminal effector domain of the bipartite response regulators"/>
    <property type="match status" value="1"/>
</dbReference>
<evidence type="ECO:0000256" key="1">
    <source>
        <dbReference type="ARBA" id="ARBA00023015"/>
    </source>
</evidence>
<organism evidence="5 6">
    <name type="scientific">Marinobacterium mangrovicola</name>
    <dbReference type="NCBI Taxonomy" id="1476959"/>
    <lineage>
        <taxon>Bacteria</taxon>
        <taxon>Pseudomonadati</taxon>
        <taxon>Pseudomonadota</taxon>
        <taxon>Gammaproteobacteria</taxon>
        <taxon>Oceanospirillales</taxon>
        <taxon>Oceanospirillaceae</taxon>
        <taxon>Marinobacterium</taxon>
    </lineage>
</organism>
<dbReference type="AlphaFoldDB" id="A0A4R1GJS1"/>